<organism evidence="1 2">
    <name type="scientific">Catharanthus roseus</name>
    <name type="common">Madagascar periwinkle</name>
    <name type="synonym">Vinca rosea</name>
    <dbReference type="NCBI Taxonomy" id="4058"/>
    <lineage>
        <taxon>Eukaryota</taxon>
        <taxon>Viridiplantae</taxon>
        <taxon>Streptophyta</taxon>
        <taxon>Embryophyta</taxon>
        <taxon>Tracheophyta</taxon>
        <taxon>Spermatophyta</taxon>
        <taxon>Magnoliopsida</taxon>
        <taxon>eudicotyledons</taxon>
        <taxon>Gunneridae</taxon>
        <taxon>Pentapetalae</taxon>
        <taxon>asterids</taxon>
        <taxon>lamiids</taxon>
        <taxon>Gentianales</taxon>
        <taxon>Apocynaceae</taxon>
        <taxon>Rauvolfioideae</taxon>
        <taxon>Vinceae</taxon>
        <taxon>Catharanthinae</taxon>
        <taxon>Catharanthus</taxon>
    </lineage>
</organism>
<sequence length="810" mass="86124">MSTKVEQASSHTRTNITSPSVAVSKTPIFAKKSGFVIPKNKLTGSLVPILRGKKGSSNTASEGSIKQVQRKTKWGPDLTQDTAVRKGRALAYQTRVDQITQQLGLRSSETGENQDLASVTFQTQEASSAHQLGSEESECLELERRELIGEILKLNPSYKAPADYKPLLKEAKVPIPIKEYPGYNFIGLIFGAANDTQKRLEKETGAEIRVYGTKVATGDKVEVTSEEPETNTSYEELHVHVSADTYEKVDAAVALIELLITPVSVNPASVSTSTIVSGDNVNFVVPSQGISAAGMSQGVVQPNIGSAQEAQPNDFHHYGGSWFPVVASQALPSQDFTVPSNPSEPISNLQFSSPLNPSMHSLFGPRPVGTPGAGLVPQNPSLVPSGQQGPLLSRPYMPQPPPRNPFIPASQPTPSHPSLSANRPMLTGPSLILRPGMSSLPHSDSPTIFSNQPMTSSQPAGWSQPLVGTPSASGPGNMMPLLQGHTPGSVGHPQSAPRMAGASANHPMNAPPFNATSHPQIGHPSPLLPSPGSVHTPSLVQSMQPRIPQGQMPASAPNLVPRPNHVSPIASNSRTQPTLSGIPGSGGALSINPIRPSFSVPSQQPSPGDFTFQPPRPQNPMIQVQRPGSQPMSNPSLQQPQVRPGMHNHPSPVMPGFSRPHVGNLMNQPRTQTPSGHPGPLRHGTFPNPAIVSPSAVSLIQPRNFNPVPPHIASAGLNPRTGGPTQNYPLPAGRPQGFVAPPNHQFNNNISFRPVGRAVSGSSRPHQVYDPFSPTASSHNHPQLNSNRVKMEKQENDAEYEDLMASVGVK</sequence>
<keyword evidence="2" id="KW-1185">Reference proteome</keyword>
<dbReference type="EMBL" id="CM044702">
    <property type="protein sequence ID" value="KAI5675137.1"/>
    <property type="molecule type" value="Genomic_DNA"/>
</dbReference>
<evidence type="ECO:0000313" key="2">
    <source>
        <dbReference type="Proteomes" id="UP001060085"/>
    </source>
</evidence>
<reference evidence="2" key="1">
    <citation type="journal article" date="2023" name="Nat. Plants">
        <title>Single-cell RNA sequencing provides a high-resolution roadmap for understanding the multicellular compartmentation of specialized metabolism.</title>
        <authorList>
            <person name="Sun S."/>
            <person name="Shen X."/>
            <person name="Li Y."/>
            <person name="Li Y."/>
            <person name="Wang S."/>
            <person name="Li R."/>
            <person name="Zhang H."/>
            <person name="Shen G."/>
            <person name="Guo B."/>
            <person name="Wei J."/>
            <person name="Xu J."/>
            <person name="St-Pierre B."/>
            <person name="Chen S."/>
            <person name="Sun C."/>
        </authorList>
    </citation>
    <scope>NUCLEOTIDE SEQUENCE [LARGE SCALE GENOMIC DNA]</scope>
</reference>
<protein>
    <submittedName>
        <fullName evidence="1">Uncharacterized protein</fullName>
    </submittedName>
</protein>
<dbReference type="Proteomes" id="UP001060085">
    <property type="component" value="Linkage Group LG02"/>
</dbReference>
<accession>A0ACC0BRC6</accession>
<evidence type="ECO:0000313" key="1">
    <source>
        <dbReference type="EMBL" id="KAI5675137.1"/>
    </source>
</evidence>
<comment type="caution">
    <text evidence="1">The sequence shown here is derived from an EMBL/GenBank/DDBJ whole genome shotgun (WGS) entry which is preliminary data.</text>
</comment>
<proteinExistence type="predicted"/>
<name>A0ACC0BRC6_CATRO</name>
<gene>
    <name evidence="1" type="ORF">M9H77_06087</name>
</gene>